<dbReference type="STRING" id="1035.BN961_01903"/>
<organism evidence="1 2">
    <name type="scientific">Afipia felis</name>
    <name type="common">Cat scratch disease bacillus</name>
    <dbReference type="NCBI Taxonomy" id="1035"/>
    <lineage>
        <taxon>Bacteria</taxon>
        <taxon>Pseudomonadati</taxon>
        <taxon>Pseudomonadota</taxon>
        <taxon>Alphaproteobacteria</taxon>
        <taxon>Hyphomicrobiales</taxon>
        <taxon>Nitrobacteraceae</taxon>
        <taxon>Afipia</taxon>
    </lineage>
</organism>
<accession>A0A090MQH5</accession>
<dbReference type="Proteomes" id="UP000035762">
    <property type="component" value="Unassembled WGS sequence"/>
</dbReference>
<proteinExistence type="predicted"/>
<keyword evidence="2" id="KW-1185">Reference proteome</keyword>
<gene>
    <name evidence="1" type="ORF">BN961_01903</name>
</gene>
<dbReference type="AlphaFoldDB" id="A0A090MQH5"/>
<protein>
    <submittedName>
        <fullName evidence="1">Uncharacterized protein</fullName>
    </submittedName>
</protein>
<evidence type="ECO:0000313" key="1">
    <source>
        <dbReference type="EMBL" id="CEG08487.1"/>
    </source>
</evidence>
<evidence type="ECO:0000313" key="2">
    <source>
        <dbReference type="Proteomes" id="UP000035762"/>
    </source>
</evidence>
<reference evidence="1 2" key="1">
    <citation type="journal article" date="2014" name="Genome Announc.">
        <title>Genome Sequence of Afipia felis Strain 76713, Isolated in Hospital Water Using an Amoeba Co-Culture Procedure.</title>
        <authorList>
            <person name="Benamar S."/>
            <person name="La Scola B."/>
            <person name="Croce O."/>
        </authorList>
    </citation>
    <scope>NUCLEOTIDE SEQUENCE [LARGE SCALE GENOMIC DNA]</scope>
    <source>
        <strain evidence="1 2">76713</strain>
    </source>
</reference>
<sequence>MRNFHDVVPGLGGQRATRHAVGRGIVVVAVPDTADEVAGVADEPCVAIGIGGAGLACGGNAVELRAPCGAFRDDVAHHHRHVGGDGGRNDLARLRPVAVIAPDQIARAGAHFQDRMRCHRLAAIGERRIGDGVFEHVDFIGADRQRRRVGQWGDDAEPARDFHDLGASGFRAGLAAERDRQLHRDDVDRVRQRLRQRDRAGVGAPVVLRAPVADADRAVHHDGGRFEAVQECRGVDVRFERGAGLAHRVGGTVELAGAVVASADHRAHAAIEIGDHGGCLRRMIVAAELAQLVLDGVLGRLLHLHIDGGAHHEHALGVGFREGGDDLLHLVEGVVEEVVRRILVAAVHDGGRVTPGAEHLAFGHEACVHEVVEHDVGAGARRGQVDVRRVFGRRLEQAREHRGFGEVHVARRFVEVEMRGAVDAERAAAHIGAVEIEFENFVLGQARLQPDREERLVDLALDGALVRQEQVLGELLGDRGAALAYAAGLRVGEERAQRARDVDTEMIVEAAILGGECRLDQAVGKLF</sequence>
<name>A0A090MQH5_AFIFE</name>
<comment type="caution">
    <text evidence="1">The sequence shown here is derived from an EMBL/GenBank/DDBJ whole genome shotgun (WGS) entry which is preliminary data.</text>
</comment>
<dbReference type="EMBL" id="CCAZ020000001">
    <property type="protein sequence ID" value="CEG08487.1"/>
    <property type="molecule type" value="Genomic_DNA"/>
</dbReference>